<keyword evidence="2" id="KW-1185">Reference proteome</keyword>
<reference evidence="1" key="1">
    <citation type="submission" date="2022-02" db="EMBL/GenBank/DDBJ databases">
        <title>Plant Genome Project.</title>
        <authorList>
            <person name="Zhang R.-G."/>
        </authorList>
    </citation>
    <scope>NUCLEOTIDE SEQUENCE</scope>
    <source>
        <strain evidence="1">AT1</strain>
    </source>
</reference>
<sequence>MASLPPSTTTTAAFSTLSFSPFLQKNELQISSIKNTKHLFKVSCQSTNNHDQNPTSKNRENPLNKLDRRNVLIGLGGYSAATLVPNPAALSAPVSAPDLTKCGKADLPKGAKATNCCPPISTKIIEFKPPPRPNSMRIRPATHLASDEYTAKFERAIQLMKELPDDDPRSFSQQADIHCAYCDGAYDQVGFPDLELQVHNSWLFFPFHRYYLYFFERILGKLIDDPSFAMPFWSWDSPESMKMPAMYANPNSSLYNELRDTKHQPPTLIDLDYDLTDPTITNKEQISSNLTIMYRQVVSTGKTAKLFMGTPYRAGDDPDPGAGALENIPHGPVHIWCGDRTQPNIEDMGNFYSAGRDPIFFAHHGNVDRMWSIWKTLGGKRKDFTDPDWLNTEFLFYDENAQLVRVKVKDCLDSKNLGYVYQDISVPWLKNRPTPRVSKVSRKIKKLGVAMAAEIAAASQVFPTKLDKVVRAMVARPKKSRTTKEKDDEEEILVIEGIEVDRESFVKFDVFINDEDETVIRPGNSEFAGSFVNVPHKHKHGSGKNITKTCLRLGISDLLEDLGAEDDDGVVVTLVPRSGAGNVTVGGAKIEFDS</sequence>
<protein>
    <submittedName>
        <fullName evidence="1">Uncharacterized protein</fullName>
    </submittedName>
</protein>
<organism evidence="1 2">
    <name type="scientific">Rhododendron molle</name>
    <name type="common">Chinese azalea</name>
    <name type="synonym">Azalea mollis</name>
    <dbReference type="NCBI Taxonomy" id="49168"/>
    <lineage>
        <taxon>Eukaryota</taxon>
        <taxon>Viridiplantae</taxon>
        <taxon>Streptophyta</taxon>
        <taxon>Embryophyta</taxon>
        <taxon>Tracheophyta</taxon>
        <taxon>Spermatophyta</taxon>
        <taxon>Magnoliopsida</taxon>
        <taxon>eudicotyledons</taxon>
        <taxon>Gunneridae</taxon>
        <taxon>Pentapetalae</taxon>
        <taxon>asterids</taxon>
        <taxon>Ericales</taxon>
        <taxon>Ericaceae</taxon>
        <taxon>Ericoideae</taxon>
        <taxon>Rhodoreae</taxon>
        <taxon>Rhododendron</taxon>
    </lineage>
</organism>
<name>A0ACC0LAU0_RHOML</name>
<proteinExistence type="predicted"/>
<comment type="caution">
    <text evidence="1">The sequence shown here is derived from an EMBL/GenBank/DDBJ whole genome shotgun (WGS) entry which is preliminary data.</text>
</comment>
<evidence type="ECO:0000313" key="1">
    <source>
        <dbReference type="EMBL" id="KAI8525467.1"/>
    </source>
</evidence>
<dbReference type="Proteomes" id="UP001062846">
    <property type="component" value="Chromosome 13"/>
</dbReference>
<gene>
    <name evidence="1" type="ORF">RHMOL_Rhmol13G0232600</name>
</gene>
<evidence type="ECO:0000313" key="2">
    <source>
        <dbReference type="Proteomes" id="UP001062846"/>
    </source>
</evidence>
<dbReference type="EMBL" id="CM046400">
    <property type="protein sequence ID" value="KAI8525467.1"/>
    <property type="molecule type" value="Genomic_DNA"/>
</dbReference>
<accession>A0ACC0LAU0</accession>